<name>A0ABQ9YR13_9CRUS</name>
<reference evidence="5 6" key="1">
    <citation type="journal article" date="2023" name="Nucleic Acids Res.">
        <title>The hologenome of Daphnia magna reveals possible DNA methylation and microbiome-mediated evolution of the host genome.</title>
        <authorList>
            <person name="Chaturvedi A."/>
            <person name="Li X."/>
            <person name="Dhandapani V."/>
            <person name="Marshall H."/>
            <person name="Kissane S."/>
            <person name="Cuenca-Cambronero M."/>
            <person name="Asole G."/>
            <person name="Calvet F."/>
            <person name="Ruiz-Romero M."/>
            <person name="Marangio P."/>
            <person name="Guigo R."/>
            <person name="Rago D."/>
            <person name="Mirbahai L."/>
            <person name="Eastwood N."/>
            <person name="Colbourne J.K."/>
            <person name="Zhou J."/>
            <person name="Mallon E."/>
            <person name="Orsini L."/>
        </authorList>
    </citation>
    <scope>NUCLEOTIDE SEQUENCE [LARGE SCALE GENOMIC DNA]</scope>
    <source>
        <strain evidence="5">LRV0_1</strain>
    </source>
</reference>
<dbReference type="Pfam" id="PF01980">
    <property type="entry name" value="TrmO_N"/>
    <property type="match status" value="1"/>
</dbReference>
<feature type="region of interest" description="Disordered" evidence="3">
    <location>
        <begin position="183"/>
        <end position="212"/>
    </location>
</feature>
<feature type="compositionally biased region" description="Polar residues" evidence="3">
    <location>
        <begin position="200"/>
        <end position="212"/>
    </location>
</feature>
<evidence type="ECO:0000313" key="6">
    <source>
        <dbReference type="Proteomes" id="UP001234178"/>
    </source>
</evidence>
<comment type="similarity">
    <text evidence="2">Belongs to the tRNA methyltransferase O family.</text>
</comment>
<evidence type="ECO:0000256" key="1">
    <source>
        <dbReference type="ARBA" id="ARBA00022691"/>
    </source>
</evidence>
<keyword evidence="1" id="KW-0949">S-adenosyl-L-methionine</keyword>
<dbReference type="EMBL" id="JAOYFB010000001">
    <property type="protein sequence ID" value="KAK4003060.1"/>
    <property type="molecule type" value="Genomic_DNA"/>
</dbReference>
<dbReference type="InterPro" id="IPR036413">
    <property type="entry name" value="YaeB-like_sf"/>
</dbReference>
<dbReference type="PANTHER" id="PTHR12818">
    <property type="entry name" value="TRNA (ADENINE(37)-N6)-METHYLTRANSFERASE"/>
    <property type="match status" value="1"/>
</dbReference>
<accession>A0ABQ9YR13</accession>
<dbReference type="CDD" id="cd09281">
    <property type="entry name" value="UPF0066"/>
    <property type="match status" value="1"/>
</dbReference>
<dbReference type="InterPro" id="IPR036414">
    <property type="entry name" value="YaeB_N_sf"/>
</dbReference>
<dbReference type="PROSITE" id="PS51668">
    <property type="entry name" value="TSAA_2"/>
    <property type="match status" value="1"/>
</dbReference>
<protein>
    <recommendedName>
        <fullName evidence="4">TsaA-like domain-containing protein</fullName>
    </recommendedName>
</protein>
<dbReference type="PANTHER" id="PTHR12818:SF0">
    <property type="entry name" value="TRNA (ADENINE(37)-N6)-METHYLTRANSFERASE"/>
    <property type="match status" value="1"/>
</dbReference>
<feature type="compositionally biased region" description="Basic and acidic residues" evidence="3">
    <location>
        <begin position="183"/>
        <end position="199"/>
    </location>
</feature>
<dbReference type="Gene3D" id="3.30.2310.10">
    <property type="entry name" value="YaeB-like"/>
    <property type="match status" value="1"/>
</dbReference>
<proteinExistence type="inferred from homology"/>
<organism evidence="5 6">
    <name type="scientific">Daphnia magna</name>
    <dbReference type="NCBI Taxonomy" id="35525"/>
    <lineage>
        <taxon>Eukaryota</taxon>
        <taxon>Metazoa</taxon>
        <taxon>Ecdysozoa</taxon>
        <taxon>Arthropoda</taxon>
        <taxon>Crustacea</taxon>
        <taxon>Branchiopoda</taxon>
        <taxon>Diplostraca</taxon>
        <taxon>Cladocera</taxon>
        <taxon>Anomopoda</taxon>
        <taxon>Daphniidae</taxon>
        <taxon>Daphnia</taxon>
    </lineage>
</organism>
<feature type="domain" description="TsaA-like" evidence="4">
    <location>
        <begin position="43"/>
        <end position="181"/>
    </location>
</feature>
<dbReference type="Gene3D" id="2.40.30.70">
    <property type="entry name" value="YaeB-like"/>
    <property type="match status" value="1"/>
</dbReference>
<evidence type="ECO:0000256" key="2">
    <source>
        <dbReference type="ARBA" id="ARBA00033753"/>
    </source>
</evidence>
<evidence type="ECO:0000313" key="5">
    <source>
        <dbReference type="EMBL" id="KAK4003060.1"/>
    </source>
</evidence>
<dbReference type="Proteomes" id="UP001234178">
    <property type="component" value="Unassembled WGS sequence"/>
</dbReference>
<keyword evidence="6" id="KW-1185">Reference proteome</keyword>
<gene>
    <name evidence="5" type="ORF">OUZ56_004845</name>
</gene>
<dbReference type="NCBIfam" id="TIGR00104">
    <property type="entry name" value="tRNA_TsaA"/>
    <property type="match status" value="1"/>
</dbReference>
<comment type="caution">
    <text evidence="5">The sequence shown here is derived from an EMBL/GenBank/DDBJ whole genome shotgun (WGS) entry which is preliminary data.</text>
</comment>
<sequence>MKNLKFHCFYNSINLLHIFPQKKYYRFQFRMADEEKKFESVVFKPIGYASTWFKFKNATPRQPSVSALTRGSIKISTEVFSQPQHSLKNLAEFSHVWIIFLFHKNGRPFTKTMVAPPRLGGARVGLFSTRSPHRPNPIGLTLAKLEKVEGDTIHLCGLDLLDGTPIIDIKPYITSYDYPQDMKETDSAESHLDSAESHLDSTGSHLDSSSVPPTMISNPEWITLGGSEKTLNVAFTQDALSQIRQFSPEAEDPAYRLSFLKSPEEAQKAIEDILREDPRSIYRKMKGQDLLYFCVVDCMHVTTWFDEVIKKCEVLRVMPYSARQAMIEANKKQQWDNNLAKIEDKMKVM</sequence>
<dbReference type="InterPro" id="IPR023370">
    <property type="entry name" value="TrmO-like_N"/>
</dbReference>
<evidence type="ECO:0000259" key="4">
    <source>
        <dbReference type="PROSITE" id="PS51668"/>
    </source>
</evidence>
<dbReference type="InterPro" id="IPR040372">
    <property type="entry name" value="YaeB-like"/>
</dbReference>
<evidence type="ECO:0000256" key="3">
    <source>
        <dbReference type="SAM" id="MobiDB-lite"/>
    </source>
</evidence>
<dbReference type="SUPFAM" id="SSF118196">
    <property type="entry name" value="YaeB-like"/>
    <property type="match status" value="1"/>
</dbReference>